<dbReference type="EMBL" id="CP129683">
    <property type="protein sequence ID" value="XDS50538.1"/>
    <property type="molecule type" value="Genomic_DNA"/>
</dbReference>
<dbReference type="GO" id="GO:0005975">
    <property type="term" value="P:carbohydrate metabolic process"/>
    <property type="evidence" value="ECO:0007669"/>
    <property type="project" value="InterPro"/>
</dbReference>
<protein>
    <submittedName>
        <fullName evidence="1">Uncharacterized protein</fullName>
    </submittedName>
</protein>
<gene>
    <name evidence="3" type="ORF">QN062_09165</name>
    <name evidence="2" type="ORF">QN216_03365</name>
    <name evidence="1" type="ORF">QN217_07075</name>
</gene>
<reference evidence="1" key="1">
    <citation type="submission" date="2023-07" db="EMBL/GenBank/DDBJ databases">
        <title>Bifidobacterium aquikefiriaerophilum sp. nov. and Bifidobacterium eccum sp. nov., isolated from water kefir.</title>
        <authorList>
            <person name="Breselge S."/>
            <person name="Bellassi P."/>
            <person name="Barcenilla C."/>
            <person name="Alvarez-Ordonez A."/>
            <person name="Morelli L."/>
            <person name="Cotter P.D."/>
        </authorList>
    </citation>
    <scope>NUCLEOTIDE SEQUENCE</scope>
    <source>
        <strain evidence="3">WK012_4_13</strain>
        <strain evidence="2">WK013_4_14</strain>
        <strain evidence="1">WK048_4_13</strain>
    </source>
</reference>
<dbReference type="SUPFAM" id="SSF48208">
    <property type="entry name" value="Six-hairpin glycosidases"/>
    <property type="match status" value="1"/>
</dbReference>
<name>A0AB39UB74_9BIFI</name>
<dbReference type="EMBL" id="CP129675">
    <property type="protein sequence ID" value="XDS45900.1"/>
    <property type="molecule type" value="Genomic_DNA"/>
</dbReference>
<organism evidence="1">
    <name type="scientific">Bifidobacterium fermentum</name>
    <dbReference type="NCBI Taxonomy" id="3059035"/>
    <lineage>
        <taxon>Bacteria</taxon>
        <taxon>Bacillati</taxon>
        <taxon>Actinomycetota</taxon>
        <taxon>Actinomycetes</taxon>
        <taxon>Bifidobacteriales</taxon>
        <taxon>Bifidobacteriaceae</taxon>
        <taxon>Bifidobacterium</taxon>
    </lineage>
</organism>
<evidence type="ECO:0000313" key="1">
    <source>
        <dbReference type="EMBL" id="XDS45900.1"/>
    </source>
</evidence>
<dbReference type="KEGG" id="bfk:QN062_09165"/>
<dbReference type="InterPro" id="IPR008928">
    <property type="entry name" value="6-hairpin_glycosidase_sf"/>
</dbReference>
<proteinExistence type="predicted"/>
<evidence type="ECO:0000313" key="3">
    <source>
        <dbReference type="EMBL" id="XDS50538.1"/>
    </source>
</evidence>
<dbReference type="RefSeq" id="WP_369341502.1">
    <property type="nucleotide sequence ID" value="NZ_CP129675.1"/>
</dbReference>
<sequence length="690" mass="76478">MQERTMPEVDRTLRQLTFGHGMAEIDPQTGAIAGFSNVDSPKREYLIDADIPWHSPDFYWGTGMVVTSKGSCSWITPTTFDVTSNVETLHFDMGQAGLELDVTRSGGDALTERYVWRNVSGGPLTISQLSIEAPFNNYYPSAQKALDECVNAHIFAGGSWAWCYAEPMDGSSPSLGMIVRKGALHSYSLQTQNESVFSNVRGHIVLNVTDHAISPDSFGGQPILHLQADDSYELVNQVGWYASRDAFEDDVDAPASFSALSSPLGEGIDVETALDVNADNAHLSIEATDRGYRIGADEAGSYYIHLSGEDYSACTEVLFYAPLEETVASRVHYILDHQVASYRPGTLSAAIVSVDTRTKLQIIDPFWNDWTDGSERICMPVLLQKALNHGYLDDGDSIRAQRECDAWRDFAESNLLDASGASRRGSSQPESSFGKRLYDMPWIAQFYCEHFRASGDMHDLDMASRILNRLTELGGQHFLSIEFAETCECTARLLREQGRGAEADGILDHVLSSADFFLGLGRNLPPHEVAYEQSVVAPLISLLIGAYRITGESKYLDGIRSRLPWLLSFSGFQPDCRLNGVAIRHWDGHWFGIYRSFGDTFPHYWSALTAEVLLRLPEQIANDGTLALAARILRANMANYDADGGATCAYIFPSSVDGRAMNRADPLANDQDEHLNIWLRMIEEEHLSIR</sequence>
<dbReference type="AlphaFoldDB" id="A0AB39UB74"/>
<evidence type="ECO:0000313" key="2">
    <source>
        <dbReference type="EMBL" id="XDS49317.1"/>
    </source>
</evidence>
<accession>A0AB39UB74</accession>
<dbReference type="EMBL" id="CP129682">
    <property type="protein sequence ID" value="XDS49317.1"/>
    <property type="molecule type" value="Genomic_DNA"/>
</dbReference>